<dbReference type="RefSeq" id="WP_136580192.1">
    <property type="nucleotide sequence ID" value="NZ_STFF01000010.1"/>
</dbReference>
<dbReference type="Proteomes" id="UP000306918">
    <property type="component" value="Unassembled WGS sequence"/>
</dbReference>
<dbReference type="PROSITE" id="PS50011">
    <property type="entry name" value="PROTEIN_KINASE_DOM"/>
    <property type="match status" value="1"/>
</dbReference>
<dbReference type="InterPro" id="IPR008271">
    <property type="entry name" value="Ser/Thr_kinase_AS"/>
</dbReference>
<dbReference type="Gene3D" id="1.10.510.10">
    <property type="entry name" value="Transferase(Phosphotransferase) domain 1"/>
    <property type="match status" value="1"/>
</dbReference>
<name>A0A4S8HJH8_9BACT</name>
<dbReference type="PANTHER" id="PTHR44167">
    <property type="entry name" value="OVARIAN-SPECIFIC SERINE/THREONINE-PROTEIN KINASE LOK-RELATED"/>
    <property type="match status" value="1"/>
</dbReference>
<dbReference type="SMART" id="SM00220">
    <property type="entry name" value="S_TKc"/>
    <property type="match status" value="1"/>
</dbReference>
<organism evidence="2 3">
    <name type="scientific">Niastella caeni</name>
    <dbReference type="NCBI Taxonomy" id="2569763"/>
    <lineage>
        <taxon>Bacteria</taxon>
        <taxon>Pseudomonadati</taxon>
        <taxon>Bacteroidota</taxon>
        <taxon>Chitinophagia</taxon>
        <taxon>Chitinophagales</taxon>
        <taxon>Chitinophagaceae</taxon>
        <taxon>Niastella</taxon>
    </lineage>
</organism>
<dbReference type="InterPro" id="IPR011009">
    <property type="entry name" value="Kinase-like_dom_sf"/>
</dbReference>
<reference evidence="2 3" key="1">
    <citation type="submission" date="2019-04" db="EMBL/GenBank/DDBJ databases">
        <title>Niastella caeni sp. nov., isolated from activated sludge.</title>
        <authorList>
            <person name="Sheng M."/>
        </authorList>
    </citation>
    <scope>NUCLEOTIDE SEQUENCE [LARGE SCALE GENOMIC DNA]</scope>
    <source>
        <strain evidence="2 3">HX-2-15</strain>
    </source>
</reference>
<keyword evidence="3" id="KW-1185">Reference proteome</keyword>
<feature type="domain" description="Protein kinase" evidence="1">
    <location>
        <begin position="1"/>
        <end position="262"/>
    </location>
</feature>
<gene>
    <name evidence="2" type="ORF">FAM09_26525</name>
</gene>
<dbReference type="PROSITE" id="PS00108">
    <property type="entry name" value="PROTEIN_KINASE_ST"/>
    <property type="match status" value="1"/>
</dbReference>
<dbReference type="PANTHER" id="PTHR44167:SF24">
    <property type="entry name" value="SERINE_THREONINE-PROTEIN KINASE CHK2"/>
    <property type="match status" value="1"/>
</dbReference>
<protein>
    <recommendedName>
        <fullName evidence="1">Protein kinase domain-containing protein</fullName>
    </recommendedName>
</protein>
<comment type="caution">
    <text evidence="2">The sequence shown here is derived from an EMBL/GenBank/DDBJ whole genome shotgun (WGS) entry which is preliminary data.</text>
</comment>
<sequence>MGIKSFDKDFLVHYKIDSFFSPEKKGGQKVVLFPVIEGVKQVMKIYESGKDERFDLEMNIYENFKGHPGLPIISKIDEYHGELIVFEEYIEGDTLADIISSYKGDADKIRKLLSGICDIMAPIWRCRYVHRDLKPENIMIRKDGSPVVLDFGIARDLDGATITATGIQPGTWKWASPEQYAGKKDMISYRTDFFSLGVIAYNLYYNTMPFGDTINAIDIKFKSGNESFSMDNSCPLKEYLRESMRFSVAQRPRLVEDLIALI</sequence>
<evidence type="ECO:0000313" key="2">
    <source>
        <dbReference type="EMBL" id="THU33002.1"/>
    </source>
</evidence>
<dbReference type="EMBL" id="STFF01000010">
    <property type="protein sequence ID" value="THU33002.1"/>
    <property type="molecule type" value="Genomic_DNA"/>
</dbReference>
<dbReference type="Pfam" id="PF00069">
    <property type="entry name" value="Pkinase"/>
    <property type="match status" value="1"/>
</dbReference>
<dbReference type="SUPFAM" id="SSF56112">
    <property type="entry name" value="Protein kinase-like (PK-like)"/>
    <property type="match status" value="1"/>
</dbReference>
<dbReference type="GO" id="GO:0004672">
    <property type="term" value="F:protein kinase activity"/>
    <property type="evidence" value="ECO:0007669"/>
    <property type="project" value="InterPro"/>
</dbReference>
<evidence type="ECO:0000313" key="3">
    <source>
        <dbReference type="Proteomes" id="UP000306918"/>
    </source>
</evidence>
<dbReference type="GO" id="GO:0005524">
    <property type="term" value="F:ATP binding"/>
    <property type="evidence" value="ECO:0007669"/>
    <property type="project" value="InterPro"/>
</dbReference>
<accession>A0A4S8HJH8</accession>
<dbReference type="InterPro" id="IPR000719">
    <property type="entry name" value="Prot_kinase_dom"/>
</dbReference>
<evidence type="ECO:0000259" key="1">
    <source>
        <dbReference type="PROSITE" id="PS50011"/>
    </source>
</evidence>
<dbReference type="OrthoDB" id="9813021at2"/>
<dbReference type="AlphaFoldDB" id="A0A4S8HJH8"/>
<proteinExistence type="predicted"/>